<dbReference type="GO" id="GO:0008270">
    <property type="term" value="F:zinc ion binding"/>
    <property type="evidence" value="ECO:0007669"/>
    <property type="project" value="UniProtKB-KW"/>
</dbReference>
<sequence length="860" mass="96060">MPEQAAGSPNTINGVSNSSYRVFTLWMLFFFMFAMDNGNRQQTQPSASVGSLLDLQRNFTSELQNATFAENHTDVSEIMPILDNLHDLTRFERLRTLYTNITGLYRGSYAPFNLTAHHVNQSQYYNETTRNRFLSMINPYASGVLSGTLFSNATVAPGINLIEGQYKLRTTYFENSLKWWTMPNSLTLSIAGLHWIETGVVWMVAVPQGYTLRGRDIMKMALNDKAFNESRAIAVSFSKMREAELLKYIEEGTNADEEDDSKKPAMSTCMLYNYMQLRPVPGLDGQSALTAYEYELAHPTGISLPSRPPNLASAFMYSPTCGLALSLDEIQGLKLELYQVKSVRYAMMMVAVTLVELVLTLIQIDYSRGAPSSLSKVSLMTMGMSTIMDAYLCLLNLTTGAVFTTVFLPFVTVAFLKFVLFCIFEMRYLLTISRSQRRERDHSVFGPLFSRTYLYLFGGLFLFCQIAARITMFMGVAGFLINATHNSRRAFQTYYVLGISVVRLVPALYIFGCPLNVVTFEDAEPIGVIALITYVALQCAILHLQEFMGPRFFVPTGWLPQTYDYHPVLNGGSDLESLPNSTGPLESPTVPSSRREDTAVSGHGHPRLTNHDCPICFLPVNIRPPRSSGPSNPLEGEYGRYNYMSSSTSSASDHHHHHHHHRHSKNHKTQRPHKDDDDHHKSHSKSKKKRHHDEKDKKHKRKRRHSEPNMSVVSMVEMALGGVTDTNLVSHAPAIGHVAHAHGHHHQGHGVPQHRAGHVGSEGITASVSAASNGITAAVSAAPVSSGRRPVSRPQTKEEHVAQQSVVRDVLDPYTGRMRKIKGSGEVIESIVSREQHREINRLATRGDGMVYMATSQLKK</sequence>
<evidence type="ECO:0000256" key="22">
    <source>
        <dbReference type="SAM" id="Phobius"/>
    </source>
</evidence>
<keyword evidence="18 22" id="KW-0472">Membrane</keyword>
<dbReference type="Pfam" id="PF11145">
    <property type="entry name" value="DUF2921"/>
    <property type="match status" value="1"/>
</dbReference>
<evidence type="ECO:0000256" key="21">
    <source>
        <dbReference type="SAM" id="MobiDB-lite"/>
    </source>
</evidence>
<dbReference type="InterPro" id="IPR019532">
    <property type="entry name" value="Nucl_RNA-splicing_assoc_SR-25"/>
</dbReference>
<evidence type="ECO:0000313" key="24">
    <source>
        <dbReference type="EMBL" id="TPX32031.1"/>
    </source>
</evidence>
<evidence type="ECO:0000256" key="8">
    <source>
        <dbReference type="ARBA" id="ARBA00017993"/>
    </source>
</evidence>
<feature type="transmembrane region" description="Helical" evidence="22">
    <location>
        <begin position="18"/>
        <end position="35"/>
    </location>
</feature>
<dbReference type="RefSeq" id="XP_031023305.1">
    <property type="nucleotide sequence ID" value="XM_031170675.1"/>
</dbReference>
<feature type="domain" description="SWEET-like" evidence="23">
    <location>
        <begin position="336"/>
        <end position="556"/>
    </location>
</feature>
<dbReference type="EMBL" id="QEAO01000035">
    <property type="protein sequence ID" value="TPX32031.1"/>
    <property type="molecule type" value="Genomic_DNA"/>
</dbReference>
<evidence type="ECO:0000256" key="19">
    <source>
        <dbReference type="ARBA" id="ARBA00023187"/>
    </source>
</evidence>
<name>A0A507BY40_9FUNG</name>
<evidence type="ECO:0000256" key="7">
    <source>
        <dbReference type="ARBA" id="ARBA00012483"/>
    </source>
</evidence>
<evidence type="ECO:0000256" key="5">
    <source>
        <dbReference type="ARBA" id="ARBA00004906"/>
    </source>
</evidence>
<evidence type="ECO:0000256" key="16">
    <source>
        <dbReference type="ARBA" id="ARBA00022833"/>
    </source>
</evidence>
<evidence type="ECO:0000256" key="20">
    <source>
        <dbReference type="ARBA" id="ARBA00023242"/>
    </source>
</evidence>
<feature type="transmembrane region" description="Helical" evidence="22">
    <location>
        <begin position="526"/>
        <end position="544"/>
    </location>
</feature>
<comment type="pathway">
    <text evidence="5">Protein modification; protein ubiquitination.</text>
</comment>
<feature type="transmembrane region" description="Helical" evidence="22">
    <location>
        <begin position="406"/>
        <end position="430"/>
    </location>
</feature>
<keyword evidence="10" id="KW-0808">Transferase</keyword>
<gene>
    <name evidence="24" type="ORF">SmJEL517_g04747</name>
</gene>
<feature type="transmembrane region" description="Helical" evidence="22">
    <location>
        <begin position="493"/>
        <end position="511"/>
    </location>
</feature>
<keyword evidence="17 22" id="KW-1133">Transmembrane helix</keyword>
<dbReference type="GO" id="GO:0012505">
    <property type="term" value="C:endomembrane system"/>
    <property type="evidence" value="ECO:0007669"/>
    <property type="project" value="UniProtKB-SubCell"/>
</dbReference>
<dbReference type="GO" id="GO:0044695">
    <property type="term" value="C:Dsc E3 ubiquitin ligase complex"/>
    <property type="evidence" value="ECO:0007669"/>
    <property type="project" value="TreeGrafter"/>
</dbReference>
<keyword evidence="12" id="KW-0479">Metal-binding</keyword>
<proteinExistence type="inferred from homology"/>
<evidence type="ECO:0000256" key="6">
    <source>
        <dbReference type="ARBA" id="ARBA00006852"/>
    </source>
</evidence>
<evidence type="ECO:0000256" key="12">
    <source>
        <dbReference type="ARBA" id="ARBA00022723"/>
    </source>
</evidence>
<dbReference type="PANTHER" id="PTHR22763:SF162">
    <property type="entry name" value="TRANSMEMBRANE E3 UBIQUITIN-PROTEIN LIGASE 1"/>
    <property type="match status" value="1"/>
</dbReference>
<evidence type="ECO:0000256" key="1">
    <source>
        <dbReference type="ARBA" id="ARBA00000900"/>
    </source>
</evidence>
<comment type="similarity">
    <text evidence="6">Belongs to the ARL6IP4 family.</text>
</comment>
<keyword evidence="20" id="KW-0539">Nucleus</keyword>
<evidence type="ECO:0000256" key="17">
    <source>
        <dbReference type="ARBA" id="ARBA00022989"/>
    </source>
</evidence>
<dbReference type="OrthoDB" id="9984778at2759"/>
<keyword evidence="15" id="KW-0833">Ubl conjugation pathway</keyword>
<comment type="catalytic activity">
    <reaction evidence="1">
        <text>S-ubiquitinyl-[E2 ubiquitin-conjugating enzyme]-L-cysteine + [acceptor protein]-L-lysine = [E2 ubiquitin-conjugating enzyme]-L-cysteine + N(6)-ubiquitinyl-[acceptor protein]-L-lysine.</text>
        <dbReference type="EC" id="2.3.2.27"/>
    </reaction>
</comment>
<dbReference type="GeneID" id="42005972"/>
<dbReference type="AlphaFoldDB" id="A0A507BY40"/>
<evidence type="ECO:0000313" key="25">
    <source>
        <dbReference type="Proteomes" id="UP000319731"/>
    </source>
</evidence>
<keyword evidence="13" id="KW-0732">Signal</keyword>
<dbReference type="InterPro" id="IPR050731">
    <property type="entry name" value="HRD1_E3_ubiq-ligases"/>
</dbReference>
<feature type="compositionally biased region" description="Basic residues" evidence="21">
    <location>
        <begin position="681"/>
        <end position="705"/>
    </location>
</feature>
<comment type="caution">
    <text evidence="24">The sequence shown here is derived from an EMBL/GenBank/DDBJ whole genome shotgun (WGS) entry which is preliminary data.</text>
</comment>
<dbReference type="STRING" id="1806994.A0A507BY40"/>
<dbReference type="GO" id="GO:0005730">
    <property type="term" value="C:nucleolus"/>
    <property type="evidence" value="ECO:0007669"/>
    <property type="project" value="UniProtKB-SubCell"/>
</dbReference>
<feature type="compositionally biased region" description="Basic residues" evidence="21">
    <location>
        <begin position="654"/>
        <end position="671"/>
    </location>
</feature>
<evidence type="ECO:0000256" key="2">
    <source>
        <dbReference type="ARBA" id="ARBA00004127"/>
    </source>
</evidence>
<dbReference type="InterPro" id="IPR021319">
    <property type="entry name" value="DUF2921"/>
</dbReference>
<dbReference type="GO" id="GO:0008380">
    <property type="term" value="P:RNA splicing"/>
    <property type="evidence" value="ECO:0007669"/>
    <property type="project" value="UniProtKB-KW"/>
</dbReference>
<dbReference type="Pfam" id="PF10500">
    <property type="entry name" value="SR-25"/>
    <property type="match status" value="1"/>
</dbReference>
<evidence type="ECO:0000259" key="23">
    <source>
        <dbReference type="Pfam" id="PF11145"/>
    </source>
</evidence>
<reference evidence="24 25" key="1">
    <citation type="journal article" date="2019" name="Sci. Rep.">
        <title>Comparative genomics of chytrid fungi reveal insights into the obligate biotrophic and pathogenic lifestyle of Synchytrium endobioticum.</title>
        <authorList>
            <person name="van de Vossenberg B.T.L.H."/>
            <person name="Warris S."/>
            <person name="Nguyen H.D.T."/>
            <person name="van Gent-Pelzer M.P.E."/>
            <person name="Joly D.L."/>
            <person name="van de Geest H.C."/>
            <person name="Bonants P.J.M."/>
            <person name="Smith D.S."/>
            <person name="Levesque C.A."/>
            <person name="van der Lee T.A.J."/>
        </authorList>
    </citation>
    <scope>NUCLEOTIDE SEQUENCE [LARGE SCALE GENOMIC DNA]</scope>
    <source>
        <strain evidence="24 25">JEL517</strain>
    </source>
</reference>
<evidence type="ECO:0000256" key="14">
    <source>
        <dbReference type="ARBA" id="ARBA00022771"/>
    </source>
</evidence>
<evidence type="ECO:0000256" key="9">
    <source>
        <dbReference type="ARBA" id="ARBA00022664"/>
    </source>
</evidence>
<evidence type="ECO:0000256" key="11">
    <source>
        <dbReference type="ARBA" id="ARBA00022692"/>
    </source>
</evidence>
<dbReference type="Proteomes" id="UP000319731">
    <property type="component" value="Unassembled WGS sequence"/>
</dbReference>
<evidence type="ECO:0000256" key="3">
    <source>
        <dbReference type="ARBA" id="ARBA00004324"/>
    </source>
</evidence>
<keyword evidence="11 22" id="KW-0812">Transmembrane</keyword>
<feature type="region of interest" description="Disordered" evidence="21">
    <location>
        <begin position="622"/>
        <end position="711"/>
    </location>
</feature>
<feature type="transmembrane region" description="Helical" evidence="22">
    <location>
        <begin position="343"/>
        <end position="364"/>
    </location>
</feature>
<keyword evidence="14" id="KW-0863">Zinc-finger</keyword>
<dbReference type="EC" id="2.3.2.27" evidence="7"/>
<comment type="subcellular location">
    <subcellularLocation>
        <location evidence="2">Endomembrane system</location>
        <topology evidence="2">Multi-pass membrane protein</topology>
    </subcellularLocation>
    <subcellularLocation>
        <location evidence="3">Nucleus speckle</location>
    </subcellularLocation>
    <subcellularLocation>
        <location evidence="4">Nucleus</location>
        <location evidence="4">Nucleolus</location>
    </subcellularLocation>
</comment>
<evidence type="ECO:0000256" key="18">
    <source>
        <dbReference type="ARBA" id="ARBA00023136"/>
    </source>
</evidence>
<organism evidence="24 25">
    <name type="scientific">Synchytrium microbalum</name>
    <dbReference type="NCBI Taxonomy" id="1806994"/>
    <lineage>
        <taxon>Eukaryota</taxon>
        <taxon>Fungi</taxon>
        <taxon>Fungi incertae sedis</taxon>
        <taxon>Chytridiomycota</taxon>
        <taxon>Chytridiomycota incertae sedis</taxon>
        <taxon>Chytridiomycetes</taxon>
        <taxon>Synchytriales</taxon>
        <taxon>Synchytriaceae</taxon>
        <taxon>Synchytrium</taxon>
    </lineage>
</organism>
<feature type="compositionally biased region" description="Polar residues" evidence="21">
    <location>
        <begin position="578"/>
        <end position="592"/>
    </location>
</feature>
<dbReference type="GO" id="GO:0006397">
    <property type="term" value="P:mRNA processing"/>
    <property type="evidence" value="ECO:0007669"/>
    <property type="project" value="UniProtKB-KW"/>
</dbReference>
<feature type="transmembrane region" description="Helical" evidence="22">
    <location>
        <begin position="453"/>
        <end position="481"/>
    </location>
</feature>
<feature type="region of interest" description="Disordered" evidence="21">
    <location>
        <begin position="576"/>
        <end position="606"/>
    </location>
</feature>
<evidence type="ECO:0000256" key="13">
    <source>
        <dbReference type="ARBA" id="ARBA00022729"/>
    </source>
</evidence>
<dbReference type="GO" id="GO:0061630">
    <property type="term" value="F:ubiquitin protein ligase activity"/>
    <property type="evidence" value="ECO:0007669"/>
    <property type="project" value="UniProtKB-EC"/>
</dbReference>
<evidence type="ECO:0000256" key="10">
    <source>
        <dbReference type="ARBA" id="ARBA00022679"/>
    </source>
</evidence>
<evidence type="ECO:0000256" key="4">
    <source>
        <dbReference type="ARBA" id="ARBA00004604"/>
    </source>
</evidence>
<keyword evidence="9" id="KW-0507">mRNA processing</keyword>
<protein>
    <recommendedName>
        <fullName evidence="8">ADP-ribosylation factor-like protein 6-interacting protein 4</fullName>
        <ecNumber evidence="7">2.3.2.27</ecNumber>
    </recommendedName>
</protein>
<keyword evidence="25" id="KW-1185">Reference proteome</keyword>
<dbReference type="PANTHER" id="PTHR22763">
    <property type="entry name" value="RING ZINC FINGER PROTEIN"/>
    <property type="match status" value="1"/>
</dbReference>
<accession>A0A507BY40</accession>
<keyword evidence="19" id="KW-0508">mRNA splicing</keyword>
<dbReference type="GO" id="GO:0016607">
    <property type="term" value="C:nuclear speck"/>
    <property type="evidence" value="ECO:0007669"/>
    <property type="project" value="UniProtKB-SubCell"/>
</dbReference>
<evidence type="ECO:0000256" key="15">
    <source>
        <dbReference type="ARBA" id="ARBA00022786"/>
    </source>
</evidence>
<dbReference type="GO" id="GO:0043161">
    <property type="term" value="P:proteasome-mediated ubiquitin-dependent protein catabolic process"/>
    <property type="evidence" value="ECO:0007669"/>
    <property type="project" value="TreeGrafter"/>
</dbReference>
<keyword evidence="16" id="KW-0862">Zinc</keyword>